<gene>
    <name evidence="1" type="ORF">GALL_308620</name>
</gene>
<evidence type="ECO:0000313" key="1">
    <source>
        <dbReference type="EMBL" id="OIQ87301.1"/>
    </source>
</evidence>
<protein>
    <submittedName>
        <fullName evidence="1">Uncharacterized protein</fullName>
    </submittedName>
</protein>
<accession>A0A1J5RGQ6</accession>
<sequence length="305" mass="33969">MTDERSLPQDAKNADLAALGKTLQLGMGEILSSYTKIAQQYRATFANWSAGAHQVDAWLKSISVQFSMAAKAMAPVLAQIQPVIYKLASEFEKLPPRIKQAVLTLGEVGWYLDEDMSIPVIWDLEKLLRDGNRGEVDDALERYFGDRLTEIEERLCSSLPKRGKILVAAFAAHRRGEFELSIPVLLAQADGVCVDFTGQFFFVKERSKKRPRTAQYAEKLGSAFSASILSPLLTPLPINENEPERNSRLARTGAQTWSELNRHLVLHGESVDYGTRQNSLKAVSLLNYLVSFLTAVGDETHLEDV</sequence>
<reference evidence="1" key="1">
    <citation type="submission" date="2016-10" db="EMBL/GenBank/DDBJ databases">
        <title>Sequence of Gallionella enrichment culture.</title>
        <authorList>
            <person name="Poehlein A."/>
            <person name="Muehling M."/>
            <person name="Daniel R."/>
        </authorList>
    </citation>
    <scope>NUCLEOTIDE SEQUENCE</scope>
</reference>
<name>A0A1J5RGQ6_9ZZZZ</name>
<dbReference type="EMBL" id="MLJW01000430">
    <property type="protein sequence ID" value="OIQ87301.1"/>
    <property type="molecule type" value="Genomic_DNA"/>
</dbReference>
<dbReference type="AlphaFoldDB" id="A0A1J5RGQ6"/>
<comment type="caution">
    <text evidence="1">The sequence shown here is derived from an EMBL/GenBank/DDBJ whole genome shotgun (WGS) entry which is preliminary data.</text>
</comment>
<proteinExistence type="predicted"/>
<organism evidence="1">
    <name type="scientific">mine drainage metagenome</name>
    <dbReference type="NCBI Taxonomy" id="410659"/>
    <lineage>
        <taxon>unclassified sequences</taxon>
        <taxon>metagenomes</taxon>
        <taxon>ecological metagenomes</taxon>
    </lineage>
</organism>